<feature type="region of interest" description="Disordered" evidence="7">
    <location>
        <begin position="1244"/>
        <end position="1281"/>
    </location>
</feature>
<keyword evidence="3 6" id="KW-0863">Zinc-finger</keyword>
<feature type="compositionally biased region" description="Basic residues" evidence="7">
    <location>
        <begin position="669"/>
        <end position="679"/>
    </location>
</feature>
<sequence length="1961" mass="214187">MSPNPYHREPDLKRFDDYDGVDSVVNVNRNEGFMFGEFSRDTLERNQKHNFVWSEESDYRNNRRIIDSFDNRYIHGETLSAKYDSLQPSGTSSSRFTFGTEKCSGNGRDSLIEDRKRGSAKKFPKEKESSFVHKVPVSHQSVMEIVGNETGPETRVNDDGYRHFNGKRFQNQSRFGKFKKAASREGSQELNYTPKKKIQRTSALLRVGKTPKKWKDGETVSSTFFDGSTAGSLSHKEAPIFTEENVDQSKTEGSVDLDISFKSNALVAKAVVPPSGQVVDSDGMSTPNNNKKRKVMTPIFSVSSPRVTEIHEKSPNEDSSSRNKGDAPSSKRGLTHSYGKDTVSCDNITKECPTLNTAASSDNKELNGESMTQKLDDLSSFNKVLCSTHPKDKVDITVLGSGEGIGLTSCLNGISVPVETIRTEETGLAIVGSDEKTLSRGSSTKMLDAASSFCQILTQSNNEARVSGFGSGDDICAQPCLNEITVPLEVTTTGNTSLSTTVGLNKNLLIRDSSADNMEVKVNANEALVPSIDICTVSGSGMGDPTGSQPCLNETTESLKVTTTEKPSLVSMVGSDVVCAPKARKGNMNKTKKVEINEKFVLGNSITGSVDFASSSDKGLRQPDEHATVSGTKMIEAVGLQSSHGINILLQNDAAAELPPGPLASSAGTHKRKRRKKRGMGRFVGLSGSIIEEIHEKAVPGNSSIHGADYVLGSDKGLRQSEEKATVSGIETMDIVSVPFLHRIAVSNEKNLAESLPTSVVVGSAEVPMVKKNVFDRLSGFPSSGVTESCEGPTIAERLNFCVGASLNPEKDTEKSEEENIASANEITEGVDLQSLHCGTTLFENSLMVEAVQSSVVASAGKPKAKKKVIRKIKKVKKKHKLKPSILGLKRSQETGIPDDPKSGISCSCTDGPSISETGKTNSEEGLIIANIGTLDDVSSQSLHEKTLSFENSLEERSLIDMVSERNGVDIDNERKSADTDMNASENSTLPSGHALSSGFVVEWNEDPTSFGDTGNSAQPAIVDGNIESETGQRDGDIDVDLAGELGMPSGRKGEHIVSNEKFVSLPLDSQMLVSNERSASKTVENDIYSLPVKGGSLSVSTYISPREEASGASITNSNGEGVDSVPERHISLDEHSLSTIKEVCVSNSQRFQCHVLSKTCGPTLDLEGNANSDQTETENVIPQKSLPLPSAQKQQSTFNLRPKVGEMNGIKTCHIPSVPKVLPGRKSVSSTYMNKTNTLVRPRTWHRTDNPPFPQKVSSLSSGSLQKPPPESIRSTSYVRKGNSLVRRRVPDATSSQIVGGLGTSISQLNDVGRDELKSSTSDLKGSSLDSHNCLERPRTPPLPHNSKLPSGPTNSLAATSSCTFPGVFLEGGTETAADQAYKNEVVHIGPFEIQNDSKKSEIYGVFDSGKSQISKLKGITYVKRKLNQLVASSGTEVLDRSNAPEKAESLPSAPCDHYYKKKKNQLIRNAPSLGSYLNQVVAISDDCSVSESQGTSKISSPSCNRNINKQELDKAFAKTHKPSKTSLVWTLHGTQTQHRETGSLQRLKVYPYPFPWKRMSQWRNSKFNSTFSKSSFSRISKKLLLSRKRDTVYTRSTGGFSLRKSKVLSIGGSNLKWSKSIETRSKLANEEATLAVAAVERKKREQKGAGCVIGREKRRNQSSRERIFRIGSVRYKMDASKRTLHRIPDDKSSCAGDLQSGKDCKNSFIPTRLLIDNDEYIRIGNGNQLVRDPKKLVRLLASEKVRWSLHTARLRLARKQQYCQFYTRFGKCNKGDGKCPYIHDRAKIAVCTKFLKGLCSDATCKLTHKVIPERMEDCSYFLKGLCTNESCPYRHVNVNPNASVCDGFLRGYCASGDECRKKHSYVCPIFQSTGVCLQRSVCKLHHPKNRNKSKKRSKDSNKPGARYFGSKLNGASELGNVSSGKHIEKQSEEIYTSEEKLSDYISLDVSDEEEQDTNR</sequence>
<feature type="domain" description="C3H1-type" evidence="8">
    <location>
        <begin position="1814"/>
        <end position="1840"/>
    </location>
</feature>
<reference evidence="9 10" key="1">
    <citation type="submission" date="2020-06" db="EMBL/GenBank/DDBJ databases">
        <title>Transcriptomic and genomic resources for Thalictrum thalictroides and T. hernandezii: Facilitating candidate gene discovery in an emerging model plant lineage.</title>
        <authorList>
            <person name="Arias T."/>
            <person name="Riano-Pachon D.M."/>
            <person name="Di Stilio V.S."/>
        </authorList>
    </citation>
    <scope>NUCLEOTIDE SEQUENCE [LARGE SCALE GENOMIC DNA]</scope>
    <source>
        <strain evidence="10">cv. WT478/WT964</strain>
        <tissue evidence="9">Leaves</tissue>
    </source>
</reference>
<feature type="region of interest" description="Disordered" evidence="7">
    <location>
        <begin position="1889"/>
        <end position="1935"/>
    </location>
</feature>
<organism evidence="9 10">
    <name type="scientific">Thalictrum thalictroides</name>
    <name type="common">Rue-anemone</name>
    <name type="synonym">Anemone thalictroides</name>
    <dbReference type="NCBI Taxonomy" id="46969"/>
    <lineage>
        <taxon>Eukaryota</taxon>
        <taxon>Viridiplantae</taxon>
        <taxon>Streptophyta</taxon>
        <taxon>Embryophyta</taxon>
        <taxon>Tracheophyta</taxon>
        <taxon>Spermatophyta</taxon>
        <taxon>Magnoliopsida</taxon>
        <taxon>Ranunculales</taxon>
        <taxon>Ranunculaceae</taxon>
        <taxon>Thalictroideae</taxon>
        <taxon>Thalictrum</taxon>
    </lineage>
</organism>
<evidence type="ECO:0000313" key="9">
    <source>
        <dbReference type="EMBL" id="KAF5208151.1"/>
    </source>
</evidence>
<evidence type="ECO:0000259" key="8">
    <source>
        <dbReference type="PROSITE" id="PS50103"/>
    </source>
</evidence>
<feature type="compositionally biased region" description="Basic and acidic residues" evidence="7">
    <location>
        <begin position="110"/>
        <end position="131"/>
    </location>
</feature>
<dbReference type="Proteomes" id="UP000554482">
    <property type="component" value="Unassembled WGS sequence"/>
</dbReference>
<dbReference type="FunFam" id="4.10.1000.10:FF:000008">
    <property type="entry name" value="zinc finger CCCH domain-containing protein 3"/>
    <property type="match status" value="1"/>
</dbReference>
<evidence type="ECO:0000256" key="7">
    <source>
        <dbReference type="SAM" id="MobiDB-lite"/>
    </source>
</evidence>
<dbReference type="GO" id="GO:0005634">
    <property type="term" value="C:nucleus"/>
    <property type="evidence" value="ECO:0007669"/>
    <property type="project" value="UniProtKB-ARBA"/>
</dbReference>
<feature type="region of interest" description="Disordered" evidence="7">
    <location>
        <begin position="659"/>
        <end position="679"/>
    </location>
</feature>
<dbReference type="FunFam" id="4.10.1000.10:FF:000022">
    <property type="entry name" value="Zinc finger CCCH domain-containing protein 7"/>
    <property type="match status" value="1"/>
</dbReference>
<dbReference type="OrthoDB" id="3247158at2759"/>
<keyword evidence="1 6" id="KW-0479">Metal-binding</keyword>
<gene>
    <name evidence="9" type="ORF">FRX31_002267</name>
</gene>
<feature type="region of interest" description="Disordered" evidence="7">
    <location>
        <begin position="1318"/>
        <end position="1358"/>
    </location>
</feature>
<comment type="caution">
    <text evidence="9">The sequence shown here is derived from an EMBL/GenBank/DDBJ whole genome shotgun (WGS) entry which is preliminary data.</text>
</comment>
<dbReference type="InterPro" id="IPR000571">
    <property type="entry name" value="Znf_CCCH"/>
</dbReference>
<feature type="compositionally biased region" description="Polar residues" evidence="7">
    <location>
        <begin position="1320"/>
        <end position="1332"/>
    </location>
</feature>
<dbReference type="EMBL" id="JABWDY010000381">
    <property type="protein sequence ID" value="KAF5208151.1"/>
    <property type="molecule type" value="Genomic_DNA"/>
</dbReference>
<feature type="compositionally biased region" description="Basic and acidic residues" evidence="7">
    <location>
        <begin position="308"/>
        <end position="325"/>
    </location>
</feature>
<evidence type="ECO:0000256" key="3">
    <source>
        <dbReference type="ARBA" id="ARBA00022771"/>
    </source>
</evidence>
<evidence type="ECO:0000256" key="5">
    <source>
        <dbReference type="ARBA" id="ARBA00023125"/>
    </source>
</evidence>
<evidence type="ECO:0000256" key="2">
    <source>
        <dbReference type="ARBA" id="ARBA00022737"/>
    </source>
</evidence>
<feature type="zinc finger region" description="C3H1-type" evidence="6">
    <location>
        <begin position="1841"/>
        <end position="1868"/>
    </location>
</feature>
<evidence type="ECO:0000256" key="6">
    <source>
        <dbReference type="PROSITE-ProRule" id="PRU00723"/>
    </source>
</evidence>
<feature type="domain" description="C3H1-type" evidence="8">
    <location>
        <begin position="1759"/>
        <end position="1788"/>
    </location>
</feature>
<accession>A0A7J6XEC0</accession>
<dbReference type="PANTHER" id="PTHR46156:SF1">
    <property type="entry name" value="ZINC FINGER CCCH DOMAIN-CONTAINING PROTEIN 3"/>
    <property type="match status" value="1"/>
</dbReference>
<feature type="domain" description="C3H1-type" evidence="8">
    <location>
        <begin position="1841"/>
        <end position="1868"/>
    </location>
</feature>
<name>A0A7J6XEC0_THATH</name>
<proteinExistence type="predicted"/>
<dbReference type="PANTHER" id="PTHR46156">
    <property type="entry name" value="CCCH ZINGC FINGER"/>
    <property type="match status" value="1"/>
</dbReference>
<feature type="compositionally biased region" description="Polar residues" evidence="7">
    <location>
        <begin position="1257"/>
        <end position="1266"/>
    </location>
</feature>
<dbReference type="SMART" id="SM00356">
    <property type="entry name" value="ZnF_C3H1"/>
    <property type="match status" value="4"/>
</dbReference>
<feature type="region of interest" description="Disordered" evidence="7">
    <location>
        <begin position="107"/>
        <end position="131"/>
    </location>
</feature>
<keyword evidence="5" id="KW-0238">DNA-binding</keyword>
<feature type="region of interest" description="Disordered" evidence="7">
    <location>
        <begin position="892"/>
        <end position="922"/>
    </location>
</feature>
<evidence type="ECO:0000256" key="1">
    <source>
        <dbReference type="ARBA" id="ARBA00022723"/>
    </source>
</evidence>
<protein>
    <submittedName>
        <fullName evidence="9">Zinc finger ccch domain-containing protein</fullName>
    </submittedName>
</protein>
<dbReference type="GO" id="GO:0003677">
    <property type="term" value="F:DNA binding"/>
    <property type="evidence" value="ECO:0007669"/>
    <property type="project" value="UniProtKB-KW"/>
</dbReference>
<feature type="region of interest" description="Disordered" evidence="7">
    <location>
        <begin position="275"/>
        <end position="340"/>
    </location>
</feature>
<dbReference type="GO" id="GO:0008270">
    <property type="term" value="F:zinc ion binding"/>
    <property type="evidence" value="ECO:0007669"/>
    <property type="project" value="UniProtKB-KW"/>
</dbReference>
<dbReference type="PROSITE" id="PS50103">
    <property type="entry name" value="ZF_C3H1"/>
    <property type="match status" value="3"/>
</dbReference>
<feature type="zinc finger region" description="C3H1-type" evidence="6">
    <location>
        <begin position="1759"/>
        <end position="1788"/>
    </location>
</feature>
<feature type="compositionally biased region" description="Basic residues" evidence="7">
    <location>
        <begin position="1889"/>
        <end position="1899"/>
    </location>
</feature>
<keyword evidence="4 6" id="KW-0862">Zinc</keyword>
<feature type="zinc finger region" description="C3H1-type" evidence="6">
    <location>
        <begin position="1814"/>
        <end position="1840"/>
    </location>
</feature>
<keyword evidence="2" id="KW-0677">Repeat</keyword>
<feature type="compositionally biased region" description="Polar residues" evidence="7">
    <location>
        <begin position="905"/>
        <end position="921"/>
    </location>
</feature>
<dbReference type="Gene3D" id="4.10.1000.10">
    <property type="entry name" value="Zinc finger, CCCH-type"/>
    <property type="match status" value="2"/>
</dbReference>
<evidence type="ECO:0000256" key="4">
    <source>
        <dbReference type="ARBA" id="ARBA00022833"/>
    </source>
</evidence>
<feature type="compositionally biased region" description="Polar residues" evidence="7">
    <location>
        <begin position="1349"/>
        <end position="1358"/>
    </location>
</feature>
<keyword evidence="10" id="KW-1185">Reference proteome</keyword>
<evidence type="ECO:0000313" key="10">
    <source>
        <dbReference type="Proteomes" id="UP000554482"/>
    </source>
</evidence>